<dbReference type="eggNOG" id="KOG1290">
    <property type="taxonomic scope" value="Eukaryota"/>
</dbReference>
<feature type="compositionally biased region" description="Polar residues" evidence="15">
    <location>
        <begin position="51"/>
        <end position="62"/>
    </location>
</feature>
<evidence type="ECO:0000313" key="18">
    <source>
        <dbReference type="Proteomes" id="UP000012174"/>
    </source>
</evidence>
<evidence type="ECO:0000256" key="11">
    <source>
        <dbReference type="ARBA" id="ARBA00030980"/>
    </source>
</evidence>
<keyword evidence="6" id="KW-0723">Serine/threonine-protein kinase</keyword>
<feature type="region of interest" description="Disordered" evidence="15">
    <location>
        <begin position="38"/>
        <end position="81"/>
    </location>
</feature>
<feature type="region of interest" description="Disordered" evidence="15">
    <location>
        <begin position="445"/>
        <end position="467"/>
    </location>
</feature>
<dbReference type="GO" id="GO:0005634">
    <property type="term" value="C:nucleus"/>
    <property type="evidence" value="ECO:0007669"/>
    <property type="project" value="TreeGrafter"/>
</dbReference>
<keyword evidence="18" id="KW-1185">Reference proteome</keyword>
<dbReference type="PROSITE" id="PS50011">
    <property type="entry name" value="PROTEIN_KINASE_DOM"/>
    <property type="match status" value="1"/>
</dbReference>
<reference evidence="18" key="1">
    <citation type="journal article" date="2013" name="Genome Announc.">
        <title>Draft genome sequence of the grapevine dieback fungus Eutypa lata UCR-EL1.</title>
        <authorList>
            <person name="Blanco-Ulate B."/>
            <person name="Rolshausen P.E."/>
            <person name="Cantu D."/>
        </authorList>
    </citation>
    <scope>NUCLEOTIDE SEQUENCE [LARGE SCALE GENOMIC DNA]</scope>
    <source>
        <strain evidence="18">UCR-EL1</strain>
    </source>
</reference>
<evidence type="ECO:0000256" key="15">
    <source>
        <dbReference type="SAM" id="MobiDB-lite"/>
    </source>
</evidence>
<evidence type="ECO:0000256" key="13">
    <source>
        <dbReference type="ARBA" id="ARBA00047899"/>
    </source>
</evidence>
<comment type="catalytic activity">
    <reaction evidence="14">
        <text>L-seryl-[protein] + ATP = O-phospho-L-seryl-[protein] + ADP + H(+)</text>
        <dbReference type="Rhea" id="RHEA:17989"/>
        <dbReference type="Rhea" id="RHEA-COMP:9863"/>
        <dbReference type="Rhea" id="RHEA-COMP:11604"/>
        <dbReference type="ChEBI" id="CHEBI:15378"/>
        <dbReference type="ChEBI" id="CHEBI:29999"/>
        <dbReference type="ChEBI" id="CHEBI:30616"/>
        <dbReference type="ChEBI" id="CHEBI:83421"/>
        <dbReference type="ChEBI" id="CHEBI:456216"/>
        <dbReference type="EC" id="2.7.11.1"/>
    </reaction>
</comment>
<keyword evidence="8" id="KW-0547">Nucleotide-binding</keyword>
<organism evidence="17 18">
    <name type="scientific">Eutypa lata (strain UCR-EL1)</name>
    <name type="common">Grapevine dieback disease fungus</name>
    <name type="synonym">Eutypa armeniacae</name>
    <dbReference type="NCBI Taxonomy" id="1287681"/>
    <lineage>
        <taxon>Eukaryota</taxon>
        <taxon>Fungi</taxon>
        <taxon>Dikarya</taxon>
        <taxon>Ascomycota</taxon>
        <taxon>Pezizomycotina</taxon>
        <taxon>Sordariomycetes</taxon>
        <taxon>Xylariomycetidae</taxon>
        <taxon>Xylariales</taxon>
        <taxon>Diatrypaceae</taxon>
        <taxon>Eutypa</taxon>
    </lineage>
</organism>
<dbReference type="Gene3D" id="1.10.510.10">
    <property type="entry name" value="Transferase(Phosphotransferase) domain 1"/>
    <property type="match status" value="1"/>
</dbReference>
<name>M7SH99_EUTLA</name>
<dbReference type="PROSITE" id="PS00109">
    <property type="entry name" value="PROTEIN_KINASE_TYR"/>
    <property type="match status" value="1"/>
</dbReference>
<dbReference type="InterPro" id="IPR000719">
    <property type="entry name" value="Prot_kinase_dom"/>
</dbReference>
<dbReference type="SMART" id="SM00220">
    <property type="entry name" value="S_TKc"/>
    <property type="match status" value="1"/>
</dbReference>
<dbReference type="AlphaFoldDB" id="M7SH99"/>
<evidence type="ECO:0000256" key="8">
    <source>
        <dbReference type="ARBA" id="ARBA00022741"/>
    </source>
</evidence>
<dbReference type="KEGG" id="ela:UCREL1_7361"/>
<dbReference type="EC" id="2.7.11.1" evidence="3"/>
<feature type="domain" description="Protein kinase" evidence="16">
    <location>
        <begin position="119"/>
        <end position="563"/>
    </location>
</feature>
<accession>M7SH99</accession>
<dbReference type="InterPro" id="IPR008266">
    <property type="entry name" value="Tyr_kinase_AS"/>
</dbReference>
<comment type="catalytic activity">
    <reaction evidence="13">
        <text>L-threonyl-[protein] + ATP = O-phospho-L-threonyl-[protein] + ADP + H(+)</text>
        <dbReference type="Rhea" id="RHEA:46608"/>
        <dbReference type="Rhea" id="RHEA-COMP:11060"/>
        <dbReference type="Rhea" id="RHEA-COMP:11605"/>
        <dbReference type="ChEBI" id="CHEBI:15378"/>
        <dbReference type="ChEBI" id="CHEBI:30013"/>
        <dbReference type="ChEBI" id="CHEBI:30616"/>
        <dbReference type="ChEBI" id="CHEBI:61977"/>
        <dbReference type="ChEBI" id="CHEBI:456216"/>
        <dbReference type="EC" id="2.7.11.1"/>
    </reaction>
</comment>
<keyword evidence="10" id="KW-0067">ATP-binding</keyword>
<evidence type="ECO:0000256" key="2">
    <source>
        <dbReference type="ARBA" id="ARBA00011534"/>
    </source>
</evidence>
<evidence type="ECO:0000256" key="7">
    <source>
        <dbReference type="ARBA" id="ARBA00022679"/>
    </source>
</evidence>
<evidence type="ECO:0000256" key="9">
    <source>
        <dbReference type="ARBA" id="ARBA00022777"/>
    </source>
</evidence>
<dbReference type="OMA" id="QESHILM"/>
<evidence type="ECO:0000256" key="1">
    <source>
        <dbReference type="ARBA" id="ARBA00003747"/>
    </source>
</evidence>
<evidence type="ECO:0000256" key="6">
    <source>
        <dbReference type="ARBA" id="ARBA00022527"/>
    </source>
</evidence>
<evidence type="ECO:0000256" key="5">
    <source>
        <dbReference type="ARBA" id="ARBA00019973"/>
    </source>
</evidence>
<dbReference type="HOGENOM" id="CLU_000288_81_2_1"/>
<dbReference type="EMBL" id="KB706804">
    <property type="protein sequence ID" value="EMR65659.1"/>
    <property type="molecule type" value="Genomic_DNA"/>
</dbReference>
<dbReference type="Gene3D" id="3.30.200.20">
    <property type="entry name" value="Phosphorylase Kinase, domain 1"/>
    <property type="match status" value="1"/>
</dbReference>
<dbReference type="Proteomes" id="UP000012174">
    <property type="component" value="Unassembled WGS sequence"/>
</dbReference>
<sequence>MYDAQSDRTWPLLEPRKISYAPCVQAWSLPIESRPEWITTSGSDRGESLPSYASSDEQLPSTKHSEKARPTTSSKPGPTCEQKYDSLKHLCLEGIEDLERYEPGGFHPVDLSDILDGRFEVVYKLGNGGIGMVWLCYEFRVKKWRAIKINAAHRSSDDSPELKALQVVKENSITLAELNANHVVMPLETFWIEGPNGRHLCSVLPVLGPTVEDWRNGVGPDSARVNSVCRQITEGLGFLHSQGICHADFRPQNILMKLKEEDIFAGRNKDEVLSLLPPSKRAEIITLDGNPTPHAPRWIIEEENWLLYAPKGLTSDNIAIVDFGESFKVSSSSPTPSPKSLGIPLKYAAPEVAFGGPGGIPGGVGCDIWSLAYTLMEVRLGRSILVKTVLGVIWLMERFVGPVPCPYRARAAGMLRCFLGRFGGGGGRMGVEWMEYLDKEEQLALEEDKDDDASSSSSPPLLRLTAPDKSLKELEEEEAENSPYTEPLEIFLGKELTASFYYSEDSTDGGAIGGGGWGGTWKTVNYHLPGDEVVAFADLLTKMLRYEPAERIGASEALKHCWFGGRTSDQEKDGSFMVVDEVL</sequence>
<dbReference type="InterPro" id="IPR051175">
    <property type="entry name" value="CLK_kinases"/>
</dbReference>
<dbReference type="Pfam" id="PF00069">
    <property type="entry name" value="Pkinase"/>
    <property type="match status" value="1"/>
</dbReference>
<evidence type="ECO:0000259" key="16">
    <source>
        <dbReference type="PROSITE" id="PS50011"/>
    </source>
</evidence>
<keyword evidence="7" id="KW-0808">Transferase</keyword>
<evidence type="ECO:0000256" key="14">
    <source>
        <dbReference type="ARBA" id="ARBA00048679"/>
    </source>
</evidence>
<dbReference type="OrthoDB" id="5979581at2759"/>
<dbReference type="PANTHER" id="PTHR45646:SF11">
    <property type="entry name" value="SERINE_THREONINE-PROTEIN KINASE DOA"/>
    <property type="match status" value="1"/>
</dbReference>
<evidence type="ECO:0000256" key="3">
    <source>
        <dbReference type="ARBA" id="ARBA00012513"/>
    </source>
</evidence>
<gene>
    <name evidence="17" type="ORF">UCREL1_7361</name>
</gene>
<dbReference type="GO" id="GO:0005524">
    <property type="term" value="F:ATP binding"/>
    <property type="evidence" value="ECO:0007669"/>
    <property type="project" value="UniProtKB-KW"/>
</dbReference>
<dbReference type="PANTHER" id="PTHR45646">
    <property type="entry name" value="SERINE/THREONINE-PROTEIN KINASE DOA-RELATED"/>
    <property type="match status" value="1"/>
</dbReference>
<dbReference type="SUPFAM" id="SSF56112">
    <property type="entry name" value="Protein kinase-like (PK-like)"/>
    <property type="match status" value="1"/>
</dbReference>
<comment type="subunit">
    <text evidence="2">Component of the EKC/KEOPS complex composed of at least BUD32, CGI121, GON7, KAE1 and PCC1; the whole complex dimerizes.</text>
</comment>
<keyword evidence="9" id="KW-0418">Kinase</keyword>
<proteinExistence type="predicted"/>
<dbReference type="InterPro" id="IPR011009">
    <property type="entry name" value="Kinase-like_dom_sf"/>
</dbReference>
<evidence type="ECO:0000256" key="10">
    <source>
        <dbReference type="ARBA" id="ARBA00022840"/>
    </source>
</evidence>
<dbReference type="GO" id="GO:0004674">
    <property type="term" value="F:protein serine/threonine kinase activity"/>
    <property type="evidence" value="ECO:0007669"/>
    <property type="project" value="UniProtKB-KW"/>
</dbReference>
<comment type="function">
    <text evidence="1">Component of the EKC/KEOPS complex that is required for the formation of a threonylcarbamoyl group on adenosine at position 37 (t(6)A37) in tRNAs that read codons beginning with adenine. The complex is probably involved in the transfer of the threonylcarbamoyl moiety of threonylcarbamoyl-AMP (TC-AMP) to the N6 group of A37. BUD32 has ATPase activity in the context of the EKC/KEOPS complex and likely plays a supporting role to the catalytic subunit KAE1. The EKC/KEOPS complex also promotes both telomere uncapping and telomere elongation. The complex is required for efficient recruitment of transcriptional coactivators.</text>
</comment>
<protein>
    <recommendedName>
        <fullName evidence="5">EKC/KEOPS complex subunit BUD32</fullName>
        <ecNumber evidence="3">2.7.11.1</ecNumber>
    </recommendedName>
    <alternativeName>
        <fullName evidence="11 12">Atypical Serine/threonine protein kinase BUD32</fullName>
    </alternativeName>
    <alternativeName>
        <fullName evidence="4">EKC/KEOPS complex subunit bud32</fullName>
    </alternativeName>
</protein>
<evidence type="ECO:0000256" key="4">
    <source>
        <dbReference type="ARBA" id="ARBA00013948"/>
    </source>
</evidence>
<evidence type="ECO:0000256" key="12">
    <source>
        <dbReference type="ARBA" id="ARBA00033194"/>
    </source>
</evidence>
<evidence type="ECO:0000313" key="17">
    <source>
        <dbReference type="EMBL" id="EMR65659.1"/>
    </source>
</evidence>